<evidence type="ECO:0000256" key="1">
    <source>
        <dbReference type="ARBA" id="ARBA00001231"/>
    </source>
</evidence>
<dbReference type="Pfam" id="PF02838">
    <property type="entry name" value="Glyco_hydro_20b"/>
    <property type="match status" value="1"/>
</dbReference>
<dbReference type="SUPFAM" id="SSF55545">
    <property type="entry name" value="beta-N-acetylhexosaminidase-like domain"/>
    <property type="match status" value="1"/>
</dbReference>
<keyword evidence="4 9" id="KW-0378">Hydrolase</keyword>
<dbReference type="Pfam" id="PF00728">
    <property type="entry name" value="Glyco_hydro_20"/>
    <property type="match status" value="1"/>
</dbReference>
<evidence type="ECO:0000313" key="10">
    <source>
        <dbReference type="Proteomes" id="UP000248917"/>
    </source>
</evidence>
<dbReference type="PRINTS" id="PR00738">
    <property type="entry name" value="GLHYDRLASE20"/>
</dbReference>
<keyword evidence="10" id="KW-1185">Reference proteome</keyword>
<dbReference type="EC" id="3.2.1.52" evidence="3"/>
<dbReference type="RefSeq" id="WP_181452543.1">
    <property type="nucleotide sequence ID" value="NZ_QKTX01000001.1"/>
</dbReference>
<feature type="domain" description="Glycoside hydrolase family 20 catalytic" evidence="7">
    <location>
        <begin position="143"/>
        <end position="246"/>
    </location>
</feature>
<dbReference type="Gene3D" id="3.20.20.80">
    <property type="entry name" value="Glycosidases"/>
    <property type="match status" value="1"/>
</dbReference>
<evidence type="ECO:0000256" key="5">
    <source>
        <dbReference type="ARBA" id="ARBA00023295"/>
    </source>
</evidence>
<name>A0A326RZY1_9BACT</name>
<protein>
    <recommendedName>
        <fullName evidence="3">beta-N-acetylhexosaminidase</fullName>
        <ecNumber evidence="3">3.2.1.52</ecNumber>
    </recommendedName>
</protein>
<dbReference type="SUPFAM" id="SSF51445">
    <property type="entry name" value="(Trans)glycosidases"/>
    <property type="match status" value="1"/>
</dbReference>
<keyword evidence="5" id="KW-0326">Glycosidase</keyword>
<dbReference type="GO" id="GO:0016020">
    <property type="term" value="C:membrane"/>
    <property type="evidence" value="ECO:0007669"/>
    <property type="project" value="TreeGrafter"/>
</dbReference>
<feature type="active site" description="Proton donor" evidence="6">
    <location>
        <position position="283"/>
    </location>
</feature>
<dbReference type="Gene3D" id="3.30.379.10">
    <property type="entry name" value="Chitobiase/beta-hexosaminidase domain 2-like"/>
    <property type="match status" value="1"/>
</dbReference>
<organism evidence="9 10">
    <name type="scientific">Algoriphagus aquaeductus</name>
    <dbReference type="NCBI Taxonomy" id="475299"/>
    <lineage>
        <taxon>Bacteria</taxon>
        <taxon>Pseudomonadati</taxon>
        <taxon>Bacteroidota</taxon>
        <taxon>Cytophagia</taxon>
        <taxon>Cytophagales</taxon>
        <taxon>Cyclobacteriaceae</taxon>
        <taxon>Algoriphagus</taxon>
    </lineage>
</organism>
<dbReference type="InterPro" id="IPR015883">
    <property type="entry name" value="Glyco_hydro_20_cat"/>
</dbReference>
<comment type="similarity">
    <text evidence="2">Belongs to the glycosyl hydrolase 20 family.</text>
</comment>
<accession>A0A326RZY1</accession>
<evidence type="ECO:0000256" key="3">
    <source>
        <dbReference type="ARBA" id="ARBA00012663"/>
    </source>
</evidence>
<reference evidence="9 10" key="1">
    <citation type="submission" date="2018-06" db="EMBL/GenBank/DDBJ databases">
        <title>Genomic Encyclopedia of Archaeal and Bacterial Type Strains, Phase II (KMG-II): from individual species to whole genera.</title>
        <authorList>
            <person name="Goeker M."/>
        </authorList>
    </citation>
    <scope>NUCLEOTIDE SEQUENCE [LARGE SCALE GENOMIC DNA]</scope>
    <source>
        <strain evidence="9 10">T4</strain>
    </source>
</reference>
<feature type="domain" description="Beta-hexosaminidase bacterial type N-terminal" evidence="8">
    <location>
        <begin position="84"/>
        <end position="140"/>
    </location>
</feature>
<gene>
    <name evidence="9" type="ORF">CLV31_101224</name>
</gene>
<dbReference type="InterPro" id="IPR029018">
    <property type="entry name" value="Hex-like_dom2"/>
</dbReference>
<dbReference type="PANTHER" id="PTHR22600">
    <property type="entry name" value="BETA-HEXOSAMINIDASE"/>
    <property type="match status" value="1"/>
</dbReference>
<dbReference type="InterPro" id="IPR015882">
    <property type="entry name" value="HEX_bac_N"/>
</dbReference>
<evidence type="ECO:0000259" key="7">
    <source>
        <dbReference type="Pfam" id="PF00728"/>
    </source>
</evidence>
<dbReference type="GO" id="GO:0004563">
    <property type="term" value="F:beta-N-acetylhexosaminidase activity"/>
    <property type="evidence" value="ECO:0007669"/>
    <property type="project" value="UniProtKB-EC"/>
</dbReference>
<dbReference type="GO" id="GO:0005975">
    <property type="term" value="P:carbohydrate metabolic process"/>
    <property type="evidence" value="ECO:0007669"/>
    <property type="project" value="InterPro"/>
</dbReference>
<dbReference type="InterPro" id="IPR025705">
    <property type="entry name" value="Beta_hexosaminidase_sua/sub"/>
</dbReference>
<evidence type="ECO:0000256" key="2">
    <source>
        <dbReference type="ARBA" id="ARBA00006285"/>
    </source>
</evidence>
<dbReference type="AlphaFoldDB" id="A0A326RZY1"/>
<comment type="catalytic activity">
    <reaction evidence="1">
        <text>Hydrolysis of terminal non-reducing N-acetyl-D-hexosamine residues in N-acetyl-beta-D-hexosaminides.</text>
        <dbReference type="EC" id="3.2.1.52"/>
    </reaction>
</comment>
<dbReference type="Proteomes" id="UP000248917">
    <property type="component" value="Unassembled WGS sequence"/>
</dbReference>
<comment type="caution">
    <text evidence="9">The sequence shown here is derived from an EMBL/GenBank/DDBJ whole genome shotgun (WGS) entry which is preliminary data.</text>
</comment>
<sequence>MNRIALFLVCFVGIFLNRSFAQVEFLIPKPQESVLQEGHFRFQGGKEEFIQLEEKLLLFLKDSSQVIDFPSWFQIHWLSEIPEAQVNHNQAYRLLVDQSGIKFEALTSAGVFNAWQTLKQLGKENESGTLFFQAVHINDWPAFRIRGFMHDVGRSFIPVEELMEQIRILSAYKINVFHWHLTEDLAWRLESEIFPELTAAENMERFPGLFYTKSDVRKLLEVAKLHQVTVIPEIDMPGHSAAFKRALGVDMQSPQGIRALKMILEEARELFKDSPYIHLGTDEVEFTDPEFVPEMVAFARSLGFKVISWNPGWDYQEGEIDMLHLWSYQGKRNGTIPVIDSRFHYINHFDPFSDLVSLFRSNVLGQPQGDEVVAGSILATWNDRKLADSESILLENNFYPLMLTFAERTWQGGGDGYFDEVGVRYPEAGSEREAWEEFEDRLLHHQTSYFSNHPFPYVKQPEYAWKIIGPFDNEGDLDRIFPVEKVLLSNDTTSLESFPQFEARGGTIYLRHVWGPLVPAYVSDPKPNSTAYAITRVYSPIDQEVSAWISFQDYSRSERDLPPPAGDWDWKGSKIWVNGQVISPPNWQNRHVEKSNEIALANENFQSRPPTSISLKKGWNQVVLKLPVGQFSTSELRLVKWMFTFTLSNGKDLSYSIVSMKETEKRL</sequence>
<evidence type="ECO:0000256" key="6">
    <source>
        <dbReference type="PIRSR" id="PIRSR625705-1"/>
    </source>
</evidence>
<dbReference type="EMBL" id="QKTX01000001">
    <property type="protein sequence ID" value="PZV87351.1"/>
    <property type="molecule type" value="Genomic_DNA"/>
</dbReference>
<dbReference type="PANTHER" id="PTHR22600:SF57">
    <property type="entry name" value="BETA-N-ACETYLHEXOSAMINIDASE"/>
    <property type="match status" value="1"/>
</dbReference>
<evidence type="ECO:0000259" key="8">
    <source>
        <dbReference type="Pfam" id="PF02838"/>
    </source>
</evidence>
<evidence type="ECO:0000256" key="4">
    <source>
        <dbReference type="ARBA" id="ARBA00022801"/>
    </source>
</evidence>
<proteinExistence type="inferred from homology"/>
<dbReference type="GO" id="GO:0030203">
    <property type="term" value="P:glycosaminoglycan metabolic process"/>
    <property type="evidence" value="ECO:0007669"/>
    <property type="project" value="TreeGrafter"/>
</dbReference>
<dbReference type="InterPro" id="IPR017853">
    <property type="entry name" value="GH"/>
</dbReference>
<evidence type="ECO:0000313" key="9">
    <source>
        <dbReference type="EMBL" id="PZV87351.1"/>
    </source>
</evidence>